<dbReference type="SUPFAM" id="SSF54593">
    <property type="entry name" value="Glyoxalase/Bleomycin resistance protein/Dihydroxybiphenyl dioxygenase"/>
    <property type="match status" value="1"/>
</dbReference>
<gene>
    <name evidence="2" type="ORF">GCM10017621_25070</name>
</gene>
<protein>
    <recommendedName>
        <fullName evidence="1">VOC domain-containing protein</fullName>
    </recommendedName>
</protein>
<dbReference type="AlphaFoldDB" id="A0A9W6INZ7"/>
<evidence type="ECO:0000313" key="3">
    <source>
        <dbReference type="Proteomes" id="UP001143486"/>
    </source>
</evidence>
<dbReference type="Pfam" id="PF00903">
    <property type="entry name" value="Glyoxalase"/>
    <property type="match status" value="1"/>
</dbReference>
<keyword evidence="3" id="KW-1185">Reference proteome</keyword>
<feature type="domain" description="VOC" evidence="1">
    <location>
        <begin position="4"/>
        <end position="120"/>
    </location>
</feature>
<reference evidence="2" key="2">
    <citation type="submission" date="2023-01" db="EMBL/GenBank/DDBJ databases">
        <authorList>
            <person name="Sun Q."/>
            <person name="Evtushenko L."/>
        </authorList>
    </citation>
    <scope>NUCLEOTIDE SEQUENCE</scope>
    <source>
        <strain evidence="2">VKM B-1513</strain>
    </source>
</reference>
<dbReference type="PROSITE" id="PS51819">
    <property type="entry name" value="VOC"/>
    <property type="match status" value="1"/>
</dbReference>
<sequence length="121" mass="13818">MTAKMTGCTYVLAVPDLAPTARWWTECMGFEAWLDVDGWAFLRRDNCYLRIGECPDAILPRDLGDHQYFAYVELDDVDAYHAEIAGPGVDIIHPPEDRPWGMREMAVRTPDGHRIMFATEL</sequence>
<proteinExistence type="predicted"/>
<dbReference type="Gene3D" id="3.10.180.10">
    <property type="entry name" value="2,3-Dihydroxybiphenyl 1,2-Dioxygenase, domain 1"/>
    <property type="match status" value="1"/>
</dbReference>
<evidence type="ECO:0000313" key="2">
    <source>
        <dbReference type="EMBL" id="GLK52999.1"/>
    </source>
</evidence>
<dbReference type="EMBL" id="BSFE01000007">
    <property type="protein sequence ID" value="GLK52999.1"/>
    <property type="molecule type" value="Genomic_DNA"/>
</dbReference>
<dbReference type="InterPro" id="IPR004360">
    <property type="entry name" value="Glyas_Fos-R_dOase_dom"/>
</dbReference>
<dbReference type="RefSeq" id="WP_271187358.1">
    <property type="nucleotide sequence ID" value="NZ_BSFE01000007.1"/>
</dbReference>
<dbReference type="InterPro" id="IPR037523">
    <property type="entry name" value="VOC_core"/>
</dbReference>
<evidence type="ECO:0000259" key="1">
    <source>
        <dbReference type="PROSITE" id="PS51819"/>
    </source>
</evidence>
<accession>A0A9W6INZ7</accession>
<reference evidence="2" key="1">
    <citation type="journal article" date="2014" name="Int. J. Syst. Evol. Microbiol.">
        <title>Complete genome sequence of Corynebacterium casei LMG S-19264T (=DSM 44701T), isolated from a smear-ripened cheese.</title>
        <authorList>
            <consortium name="US DOE Joint Genome Institute (JGI-PGF)"/>
            <person name="Walter F."/>
            <person name="Albersmeier A."/>
            <person name="Kalinowski J."/>
            <person name="Ruckert C."/>
        </authorList>
    </citation>
    <scope>NUCLEOTIDE SEQUENCE</scope>
    <source>
        <strain evidence="2">VKM B-1513</strain>
    </source>
</reference>
<dbReference type="InterPro" id="IPR029068">
    <property type="entry name" value="Glyas_Bleomycin-R_OHBP_Dase"/>
</dbReference>
<dbReference type="Proteomes" id="UP001143486">
    <property type="component" value="Unassembled WGS sequence"/>
</dbReference>
<comment type="caution">
    <text evidence="2">The sequence shown here is derived from an EMBL/GenBank/DDBJ whole genome shotgun (WGS) entry which is preliminary data.</text>
</comment>
<name>A0A9W6INZ7_9PROT</name>
<organism evidence="2 3">
    <name type="scientific">Maricaulis virginensis</name>
    <dbReference type="NCBI Taxonomy" id="144022"/>
    <lineage>
        <taxon>Bacteria</taxon>
        <taxon>Pseudomonadati</taxon>
        <taxon>Pseudomonadota</taxon>
        <taxon>Alphaproteobacteria</taxon>
        <taxon>Maricaulales</taxon>
        <taxon>Maricaulaceae</taxon>
        <taxon>Maricaulis</taxon>
    </lineage>
</organism>